<evidence type="ECO:0000313" key="2">
    <source>
        <dbReference type="Proteomes" id="UP000276133"/>
    </source>
</evidence>
<reference evidence="1 2" key="1">
    <citation type="journal article" date="2018" name="Sci. Rep.">
        <title>Genomic signatures of local adaptation to the degree of environmental predictability in rotifers.</title>
        <authorList>
            <person name="Franch-Gras L."/>
            <person name="Hahn C."/>
            <person name="Garcia-Roger E.M."/>
            <person name="Carmona M.J."/>
            <person name="Serra M."/>
            <person name="Gomez A."/>
        </authorList>
    </citation>
    <scope>NUCLEOTIDE SEQUENCE [LARGE SCALE GENOMIC DNA]</scope>
    <source>
        <strain evidence="1">HYR1</strain>
    </source>
</reference>
<accession>A0A3M7SD07</accession>
<dbReference type="EMBL" id="REGN01001597">
    <property type="protein sequence ID" value="RNA33703.1"/>
    <property type="molecule type" value="Genomic_DNA"/>
</dbReference>
<proteinExistence type="predicted"/>
<comment type="caution">
    <text evidence="1">The sequence shown here is derived from an EMBL/GenBank/DDBJ whole genome shotgun (WGS) entry which is preliminary data.</text>
</comment>
<dbReference type="Proteomes" id="UP000276133">
    <property type="component" value="Unassembled WGS sequence"/>
</dbReference>
<keyword evidence="2" id="KW-1185">Reference proteome</keyword>
<protein>
    <submittedName>
        <fullName evidence="1">Uncharacterized protein</fullName>
    </submittedName>
</protein>
<evidence type="ECO:0000313" key="1">
    <source>
        <dbReference type="EMBL" id="RNA33703.1"/>
    </source>
</evidence>
<name>A0A3M7SD07_BRAPC</name>
<organism evidence="1 2">
    <name type="scientific">Brachionus plicatilis</name>
    <name type="common">Marine rotifer</name>
    <name type="synonym">Brachionus muelleri</name>
    <dbReference type="NCBI Taxonomy" id="10195"/>
    <lineage>
        <taxon>Eukaryota</taxon>
        <taxon>Metazoa</taxon>
        <taxon>Spiralia</taxon>
        <taxon>Gnathifera</taxon>
        <taxon>Rotifera</taxon>
        <taxon>Eurotatoria</taxon>
        <taxon>Monogononta</taxon>
        <taxon>Pseudotrocha</taxon>
        <taxon>Ploima</taxon>
        <taxon>Brachionidae</taxon>
        <taxon>Brachionus</taxon>
    </lineage>
</organism>
<dbReference type="AlphaFoldDB" id="A0A3M7SD07"/>
<sequence length="121" mass="14836">MVVISLTDQFYQRNLRLNLVLIKERKKRFFAEYNEHFCIIGNVFLLINPRSIKIIDRHKTNIFKIILHYYTKLNFVKFNRKKKFLIKLLGKMKKEINCDIKSYDYTKRAYFNDLYGLKARF</sequence>
<gene>
    <name evidence="1" type="ORF">BpHYR1_024299</name>
</gene>